<comment type="similarity">
    <text evidence="1">Belongs to the carbohydrate kinase PfkB family.</text>
</comment>
<name>A0A0P9EZG9_9CHLR</name>
<feature type="domain" description="Carbohydrate kinase PfkB" evidence="6">
    <location>
        <begin position="5"/>
        <end position="108"/>
    </location>
</feature>
<evidence type="ECO:0000256" key="2">
    <source>
        <dbReference type="ARBA" id="ARBA00022679"/>
    </source>
</evidence>
<dbReference type="InterPro" id="IPR029056">
    <property type="entry name" value="Ribokinase-like"/>
</dbReference>
<dbReference type="InterPro" id="IPR011611">
    <property type="entry name" value="PfkB_dom"/>
</dbReference>
<evidence type="ECO:0000313" key="8">
    <source>
        <dbReference type="Proteomes" id="UP000050509"/>
    </source>
</evidence>
<sequence>MPEVITSIGEILIDFLPIIENGATVGFRMHVGGSPYNVAMGVARLGQPVAFAGTIATDFFGRSMREHVEREGIDTRFLLNVDAQTTLAFVAYEHGEPAYSFYGDSAADTLLK</sequence>
<gene>
    <name evidence="7" type="ORF">SE17_32190</name>
</gene>
<dbReference type="InterPro" id="IPR050306">
    <property type="entry name" value="PfkB_Carbo_kinase"/>
</dbReference>
<evidence type="ECO:0000256" key="3">
    <source>
        <dbReference type="ARBA" id="ARBA00022741"/>
    </source>
</evidence>
<keyword evidence="8" id="KW-1185">Reference proteome</keyword>
<proteinExistence type="inferred from homology"/>
<dbReference type="Pfam" id="PF00294">
    <property type="entry name" value="PfkB"/>
    <property type="match status" value="1"/>
</dbReference>
<evidence type="ECO:0000256" key="4">
    <source>
        <dbReference type="ARBA" id="ARBA00022777"/>
    </source>
</evidence>
<keyword evidence="2" id="KW-0808">Transferase</keyword>
<feature type="non-terminal residue" evidence="7">
    <location>
        <position position="112"/>
    </location>
</feature>
<dbReference type="Proteomes" id="UP000050509">
    <property type="component" value="Unassembled WGS sequence"/>
</dbReference>
<reference evidence="7 8" key="1">
    <citation type="submission" date="2015-09" db="EMBL/GenBank/DDBJ databases">
        <title>Draft genome sequence of Kouleothrix aurantiaca JCM 19913.</title>
        <authorList>
            <person name="Hemp J."/>
        </authorList>
    </citation>
    <scope>NUCLEOTIDE SEQUENCE [LARGE SCALE GENOMIC DNA]</scope>
    <source>
        <strain evidence="7 8">COM-B</strain>
    </source>
</reference>
<dbReference type="SUPFAM" id="SSF53613">
    <property type="entry name" value="Ribokinase-like"/>
    <property type="match status" value="1"/>
</dbReference>
<comment type="caution">
    <text evidence="7">The sequence shown here is derived from an EMBL/GenBank/DDBJ whole genome shotgun (WGS) entry which is preliminary data.</text>
</comment>
<accession>A0A0P9EZG9</accession>
<keyword evidence="5" id="KW-0067">ATP-binding</keyword>
<organism evidence="7 8">
    <name type="scientific">Kouleothrix aurantiaca</name>
    <dbReference type="NCBI Taxonomy" id="186479"/>
    <lineage>
        <taxon>Bacteria</taxon>
        <taxon>Bacillati</taxon>
        <taxon>Chloroflexota</taxon>
        <taxon>Chloroflexia</taxon>
        <taxon>Chloroflexales</taxon>
        <taxon>Roseiflexineae</taxon>
        <taxon>Roseiflexaceae</taxon>
        <taxon>Kouleothrix</taxon>
    </lineage>
</organism>
<evidence type="ECO:0000256" key="1">
    <source>
        <dbReference type="ARBA" id="ARBA00010688"/>
    </source>
</evidence>
<evidence type="ECO:0000313" key="7">
    <source>
        <dbReference type="EMBL" id="KPV49513.1"/>
    </source>
</evidence>
<dbReference type="Gene3D" id="3.40.1190.20">
    <property type="match status" value="1"/>
</dbReference>
<dbReference type="PANTHER" id="PTHR43085:SF1">
    <property type="entry name" value="PSEUDOURIDINE KINASE-RELATED"/>
    <property type="match status" value="1"/>
</dbReference>
<dbReference type="AlphaFoldDB" id="A0A0P9EZG9"/>
<evidence type="ECO:0000256" key="5">
    <source>
        <dbReference type="ARBA" id="ARBA00022840"/>
    </source>
</evidence>
<keyword evidence="4" id="KW-0418">Kinase</keyword>
<dbReference type="PANTHER" id="PTHR43085">
    <property type="entry name" value="HEXOKINASE FAMILY MEMBER"/>
    <property type="match status" value="1"/>
</dbReference>
<protein>
    <recommendedName>
        <fullName evidence="6">Carbohydrate kinase PfkB domain-containing protein</fullName>
    </recommendedName>
</protein>
<dbReference type="GO" id="GO:0016301">
    <property type="term" value="F:kinase activity"/>
    <property type="evidence" value="ECO:0007669"/>
    <property type="project" value="UniProtKB-KW"/>
</dbReference>
<evidence type="ECO:0000259" key="6">
    <source>
        <dbReference type="Pfam" id="PF00294"/>
    </source>
</evidence>
<keyword evidence="3" id="KW-0547">Nucleotide-binding</keyword>
<dbReference type="GO" id="GO:0005524">
    <property type="term" value="F:ATP binding"/>
    <property type="evidence" value="ECO:0007669"/>
    <property type="project" value="UniProtKB-KW"/>
</dbReference>
<dbReference type="EMBL" id="LJCR01001921">
    <property type="protein sequence ID" value="KPV49513.1"/>
    <property type="molecule type" value="Genomic_DNA"/>
</dbReference>